<dbReference type="AlphaFoldDB" id="A0A1L7T0Z2"/>
<organism evidence="1 2">
    <name type="scientific">Fusarium mangiferae</name>
    <name type="common">Mango malformation disease fungus</name>
    <dbReference type="NCBI Taxonomy" id="192010"/>
    <lineage>
        <taxon>Eukaryota</taxon>
        <taxon>Fungi</taxon>
        <taxon>Dikarya</taxon>
        <taxon>Ascomycota</taxon>
        <taxon>Pezizomycotina</taxon>
        <taxon>Sordariomycetes</taxon>
        <taxon>Hypocreomycetidae</taxon>
        <taxon>Hypocreales</taxon>
        <taxon>Nectriaceae</taxon>
        <taxon>Fusarium</taxon>
        <taxon>Fusarium fujikuroi species complex</taxon>
    </lineage>
</organism>
<dbReference type="GeneID" id="65086575"/>
<dbReference type="Proteomes" id="UP000184255">
    <property type="component" value="Unassembled WGS sequence"/>
</dbReference>
<evidence type="ECO:0000313" key="1">
    <source>
        <dbReference type="EMBL" id="CVK92418.1"/>
    </source>
</evidence>
<dbReference type="VEuPathDB" id="FungiDB:FMAN_07314"/>
<gene>
    <name evidence="1" type="ORF">FMAN_07314</name>
</gene>
<reference evidence="2" key="1">
    <citation type="journal article" date="2016" name="Genome Biol. Evol.">
        <title>Comparative 'omics' of the Fusarium fujikuroi species complex highlights differences in genetic potential and metabolite synthesis.</title>
        <authorList>
            <person name="Niehaus E.-M."/>
            <person name="Muensterkoetter M."/>
            <person name="Proctor R.H."/>
            <person name="Brown D.W."/>
            <person name="Sharon A."/>
            <person name="Idan Y."/>
            <person name="Oren-Young L."/>
            <person name="Sieber C.M."/>
            <person name="Novak O."/>
            <person name="Pencik A."/>
            <person name="Tarkowska D."/>
            <person name="Hromadova K."/>
            <person name="Freeman S."/>
            <person name="Maymon M."/>
            <person name="Elazar M."/>
            <person name="Youssef S.A."/>
            <person name="El-Shabrawy E.S.M."/>
            <person name="Shalaby A.B.A."/>
            <person name="Houterman P."/>
            <person name="Brock N.L."/>
            <person name="Burkhardt I."/>
            <person name="Tsavkelova E.A."/>
            <person name="Dickschat J.S."/>
            <person name="Galuszka P."/>
            <person name="Gueldener U."/>
            <person name="Tudzynski B."/>
        </authorList>
    </citation>
    <scope>NUCLEOTIDE SEQUENCE [LARGE SCALE GENOMIC DNA]</scope>
    <source>
        <strain evidence="2">MRC7560</strain>
    </source>
</reference>
<evidence type="ECO:0000313" key="2">
    <source>
        <dbReference type="Proteomes" id="UP000184255"/>
    </source>
</evidence>
<dbReference type="EMBL" id="FCQH01000005">
    <property type="protein sequence ID" value="CVK92418.1"/>
    <property type="molecule type" value="Genomic_DNA"/>
</dbReference>
<proteinExistence type="predicted"/>
<comment type="caution">
    <text evidence="1">The sequence shown here is derived from an EMBL/GenBank/DDBJ whole genome shotgun (WGS) entry which is preliminary data.</text>
</comment>
<protein>
    <submittedName>
        <fullName evidence="1">Uncharacterized protein</fullName>
    </submittedName>
</protein>
<accession>A0A1L7T0Z2</accession>
<name>A0A1L7T0Z2_FUSMA</name>
<dbReference type="RefSeq" id="XP_041681536.1">
    <property type="nucleotide sequence ID" value="XM_041830921.1"/>
</dbReference>
<sequence length="160" mass="18347">MDILVEDALVSIRNNGNYVCHQSEVGRRLVQFYEAGLPILTPYGFEFLAQNSLDNRELRTIAEQILGQPYWTFNKGYRNILPRGYTFSFHSGPTLRSLVFQLCSPGSTVVLRERSHLHTFEEEDIDKKVSKEWGLIAVHDSCLENLDMPERQITLEEGGL</sequence>
<keyword evidence="2" id="KW-1185">Reference proteome</keyword>